<dbReference type="VEuPathDB" id="TriTrypDB:C3747_529g4"/>
<feature type="compositionally biased region" description="Basic residues" evidence="5">
    <location>
        <begin position="174"/>
        <end position="185"/>
    </location>
</feature>
<dbReference type="SUPFAM" id="SSF57863">
    <property type="entry name" value="ArfGap/RecO-like zinc finger"/>
    <property type="match status" value="1"/>
</dbReference>
<feature type="compositionally biased region" description="Polar residues" evidence="5">
    <location>
        <begin position="138"/>
        <end position="147"/>
    </location>
</feature>
<dbReference type="VEuPathDB" id="TriTrypDB:C4B63_75g70"/>
<dbReference type="VEuPathDB" id="TriTrypDB:ECC02_008437"/>
<dbReference type="GO" id="GO:0000139">
    <property type="term" value="C:Golgi membrane"/>
    <property type="evidence" value="ECO:0007669"/>
    <property type="project" value="GOC"/>
</dbReference>
<dbReference type="GO" id="GO:0048205">
    <property type="term" value="P:COPI coating of Golgi vesicle"/>
    <property type="evidence" value="ECO:0007669"/>
    <property type="project" value="TreeGrafter"/>
</dbReference>
<evidence type="ECO:0000313" key="7">
    <source>
        <dbReference type="EMBL" id="PWU86619.1"/>
    </source>
</evidence>
<evidence type="ECO:0000256" key="2">
    <source>
        <dbReference type="ARBA" id="ARBA00022723"/>
    </source>
</evidence>
<feature type="region of interest" description="Disordered" evidence="5">
    <location>
        <begin position="128"/>
        <end position="207"/>
    </location>
</feature>
<evidence type="ECO:0000256" key="5">
    <source>
        <dbReference type="SAM" id="MobiDB-lite"/>
    </source>
</evidence>
<dbReference type="OrthoDB" id="10266696at2759"/>
<dbReference type="VEuPathDB" id="TriTrypDB:TcG_05399"/>
<dbReference type="EMBL" id="PRFC01000529">
    <property type="protein sequence ID" value="PWU86619.1"/>
    <property type="molecule type" value="Genomic_DNA"/>
</dbReference>
<dbReference type="Proteomes" id="UP000246078">
    <property type="component" value="Unassembled WGS sequence"/>
</dbReference>
<dbReference type="Pfam" id="PF01412">
    <property type="entry name" value="ArfGap"/>
    <property type="match status" value="1"/>
</dbReference>
<evidence type="ECO:0000256" key="3">
    <source>
        <dbReference type="ARBA" id="ARBA00022771"/>
    </source>
</evidence>
<dbReference type="GO" id="GO:0005096">
    <property type="term" value="F:GTPase activator activity"/>
    <property type="evidence" value="ECO:0007669"/>
    <property type="project" value="UniProtKB-KW"/>
</dbReference>
<dbReference type="VEuPathDB" id="TriTrypDB:TcYC6_0067300"/>
<dbReference type="VEuPathDB" id="TriTrypDB:TcCLB.506241.50"/>
<dbReference type="VEuPathDB" id="TriTrypDB:TcCL_ESM00265"/>
<keyword evidence="2" id="KW-0479">Metal-binding</keyword>
<name>A0A2V2UR86_TRYCR</name>
<accession>A0A2V2UR86</accession>
<evidence type="ECO:0000313" key="8">
    <source>
        <dbReference type="Proteomes" id="UP000246078"/>
    </source>
</evidence>
<comment type="caution">
    <text evidence="7">The sequence shown here is derived from an EMBL/GenBank/DDBJ whole genome shotgun (WGS) entry which is preliminary data.</text>
</comment>
<dbReference type="InterPro" id="IPR038508">
    <property type="entry name" value="ArfGAP_dom_sf"/>
</dbReference>
<dbReference type="PANTHER" id="PTHR45686">
    <property type="entry name" value="ADP-RIBOSYLATION FACTOR GTPASE ACTIVATING PROTEIN 3, ISOFORM H-RELATED"/>
    <property type="match status" value="1"/>
</dbReference>
<keyword evidence="4" id="KW-0862">Zinc</keyword>
<protein>
    <recommendedName>
        <fullName evidence="6">Arf-GAP domain-containing protein</fullName>
    </recommendedName>
</protein>
<dbReference type="OMA" id="ASDALWH"/>
<gene>
    <name evidence="7" type="ORF">C3747_529g4</name>
</gene>
<evidence type="ECO:0000256" key="1">
    <source>
        <dbReference type="ARBA" id="ARBA00022468"/>
    </source>
</evidence>
<keyword evidence="3" id="KW-0863">Zinc-finger</keyword>
<dbReference type="VEuPathDB" id="TriTrypDB:TcBrA4_0064120"/>
<evidence type="ECO:0000259" key="6">
    <source>
        <dbReference type="SMART" id="SM00105"/>
    </source>
</evidence>
<evidence type="ECO:0000256" key="4">
    <source>
        <dbReference type="ARBA" id="ARBA00022833"/>
    </source>
</evidence>
<dbReference type="PRINTS" id="PR00405">
    <property type="entry name" value="REVINTRACTNG"/>
</dbReference>
<dbReference type="CDD" id="cd08831">
    <property type="entry name" value="ArfGap_ArfGap2_3_like"/>
    <property type="match status" value="1"/>
</dbReference>
<reference evidence="7 8" key="1">
    <citation type="journal article" date="2018" name="Microb. Genom.">
        <title>Expanding an expanded genome: long-read sequencing of Trypanosoma cruzi.</title>
        <authorList>
            <person name="Berna L."/>
            <person name="Rodriguez M."/>
            <person name="Chiribao M.L."/>
            <person name="Parodi-Talice A."/>
            <person name="Pita S."/>
            <person name="Rijo G."/>
            <person name="Alvarez-Valin F."/>
            <person name="Robello C."/>
        </authorList>
    </citation>
    <scope>NUCLEOTIDE SEQUENCE [LARGE SCALE GENOMIC DNA]</scope>
    <source>
        <strain evidence="7 8">TCC</strain>
    </source>
</reference>
<dbReference type="InterPro" id="IPR037278">
    <property type="entry name" value="ARFGAP/RecO"/>
</dbReference>
<dbReference type="GO" id="GO:0008270">
    <property type="term" value="F:zinc ion binding"/>
    <property type="evidence" value="ECO:0007669"/>
    <property type="project" value="UniProtKB-KW"/>
</dbReference>
<dbReference type="SMART" id="SM00105">
    <property type="entry name" value="ArfGap"/>
    <property type="match status" value="1"/>
</dbReference>
<dbReference type="Gene3D" id="1.10.220.150">
    <property type="entry name" value="Arf GTPase activating protein"/>
    <property type="match status" value="1"/>
</dbReference>
<dbReference type="VEuPathDB" id="TriTrypDB:TcCLB.510769.140"/>
<proteinExistence type="predicted"/>
<feature type="domain" description="Arf-GAP" evidence="6">
    <location>
        <begin position="10"/>
        <end position="127"/>
    </location>
</feature>
<dbReference type="AlphaFoldDB" id="A0A2V2UR86"/>
<dbReference type="InterPro" id="IPR001164">
    <property type="entry name" value="ArfGAP_dom"/>
</dbReference>
<dbReference type="SMR" id="A0A2V2UR86"/>
<dbReference type="VEuPathDB" id="TriTrypDB:Tc_MARK_5526"/>
<keyword evidence="1" id="KW-0343">GTPase activation</keyword>
<feature type="region of interest" description="Disordered" evidence="5">
    <location>
        <begin position="250"/>
        <end position="282"/>
    </location>
</feature>
<dbReference type="PANTHER" id="PTHR45686:SF24">
    <property type="entry name" value="FACTOR GTPASE ACTIVATING PROTEIN, PUTATIVE-RELATED"/>
    <property type="match status" value="1"/>
</dbReference>
<organism evidence="7 8">
    <name type="scientific">Trypanosoma cruzi</name>
    <dbReference type="NCBI Taxonomy" id="5693"/>
    <lineage>
        <taxon>Eukaryota</taxon>
        <taxon>Discoba</taxon>
        <taxon>Euglenozoa</taxon>
        <taxon>Kinetoplastea</taxon>
        <taxon>Metakinetoplastina</taxon>
        <taxon>Trypanosomatida</taxon>
        <taxon>Trypanosomatidae</taxon>
        <taxon>Trypanosoma</taxon>
        <taxon>Schizotrypanum</taxon>
    </lineage>
</organism>
<dbReference type="VEuPathDB" id="TriTrypDB:TCSYLVIO_001060"/>
<dbReference type="VEuPathDB" id="TriTrypDB:TCDM_14108"/>
<sequence length="318" mass="35182">MTLTLPKDSEEAKALVGSLRSHADNRVCFDCLQKNPSWCSVTYGIFLCMDCCGRHRGMGVHISFIRSADLDSWRPEEALRMALGGNAAAREFFKQHGCNDSKMRYTSPAAQLYRRRIDRLMAEYMGGRRMEPPAEGPNTMSAESSPVENRKDLEPTTTGSPVAQPSVISMAPKTGKKPGAAKRKGFGGAQKVEGNIKESSDPVPHSLLHDESKLEDEDDAERKTFVPGAFSPVNPADRFRGVGNPAFQAEAPSCDRMNGPDFTGLGSRPYQPQATRTEAGGFQDTLWQVTEAWDSFKESANRSRKEWGNRVREFLDDL</sequence>
<dbReference type="VEuPathDB" id="TriTrypDB:BCY84_13844"/>
<feature type="compositionally biased region" description="Polar residues" evidence="5">
    <location>
        <begin position="155"/>
        <end position="167"/>
    </location>
</feature>